<evidence type="ECO:0000313" key="2">
    <source>
        <dbReference type="Proteomes" id="UP000247480"/>
    </source>
</evidence>
<reference evidence="1 2" key="1">
    <citation type="submission" date="2018-04" db="EMBL/GenBank/DDBJ databases">
        <title>Draft genome sequence of Pseudomonas syringae pv. actinidiae biovar 1 strains isolated from kiwifruit in Kagawa prefecture.</title>
        <authorList>
            <person name="Tabuchi M."/>
            <person name="Saito M."/>
            <person name="Fujiwara S."/>
            <person name="Sasa N."/>
            <person name="Akimitsu K."/>
            <person name="Gomi K."/>
            <person name="Konishi-Sugita S."/>
            <person name="Hamano K."/>
            <person name="Kataoka I."/>
        </authorList>
    </citation>
    <scope>NUCLEOTIDE SEQUENCE [LARGE SCALE GENOMIC DNA]</scope>
    <source>
        <strain evidence="1 2">MAFF212206</strain>
    </source>
</reference>
<name>A0A2V0QC34_PSESF</name>
<keyword evidence="1" id="KW-0378">Hydrolase</keyword>
<comment type="caution">
    <text evidence="1">The sequence shown here is derived from an EMBL/GenBank/DDBJ whole genome shotgun (WGS) entry which is preliminary data.</text>
</comment>
<dbReference type="Proteomes" id="UP000247480">
    <property type="component" value="Unassembled WGS sequence"/>
</dbReference>
<sequence length="176" mass="18538">MRVLAVRACAHCAAYMLNDQLCGLLDIGAAAPGQDFGRFRRCLIQVHGSGTQHVDCSVQRHVYRAQMGEGVRLFTFADVRKQALRNGAGRAIPAGCDADAALPEAGSLQVAAGWADKLPGGILEHHLDAARGAHAHCTPAIVGDVHTGLIEAHRNQLLAMRLVPHGDQCVAQGIGA</sequence>
<dbReference type="AlphaFoldDB" id="A0A2V0QC34"/>
<evidence type="ECO:0000313" key="1">
    <source>
        <dbReference type="EMBL" id="GBH10579.1"/>
    </source>
</evidence>
<gene>
    <name evidence="1" type="ORF">KPSA1_03998</name>
</gene>
<protein>
    <submittedName>
        <fullName evidence="1">Trehalose and maltose hydrolase</fullName>
    </submittedName>
</protein>
<dbReference type="EMBL" id="BGJZ01000191">
    <property type="protein sequence ID" value="GBH10579.1"/>
    <property type="molecule type" value="Genomic_DNA"/>
</dbReference>
<organism evidence="1 2">
    <name type="scientific">Pseudomonas syringae pv. actinidiae</name>
    <dbReference type="NCBI Taxonomy" id="103796"/>
    <lineage>
        <taxon>Bacteria</taxon>
        <taxon>Pseudomonadati</taxon>
        <taxon>Pseudomonadota</taxon>
        <taxon>Gammaproteobacteria</taxon>
        <taxon>Pseudomonadales</taxon>
        <taxon>Pseudomonadaceae</taxon>
        <taxon>Pseudomonas</taxon>
        <taxon>Pseudomonas syringae</taxon>
    </lineage>
</organism>
<proteinExistence type="predicted"/>
<dbReference type="GO" id="GO:0016787">
    <property type="term" value="F:hydrolase activity"/>
    <property type="evidence" value="ECO:0007669"/>
    <property type="project" value="UniProtKB-KW"/>
</dbReference>
<accession>A0A2V0QC34</accession>